<dbReference type="SUPFAM" id="SSF48366">
    <property type="entry name" value="Ras GEF"/>
    <property type="match status" value="1"/>
</dbReference>
<evidence type="ECO:0000256" key="3">
    <source>
        <dbReference type="ARBA" id="ARBA00022837"/>
    </source>
</evidence>
<proteinExistence type="predicted"/>
<feature type="domain" description="Phorbol-ester/DAG-type" evidence="4">
    <location>
        <begin position="168"/>
        <end position="192"/>
    </location>
</feature>
<feature type="domain" description="EF-hand" evidence="5">
    <location>
        <begin position="135"/>
        <end position="161"/>
    </location>
</feature>
<dbReference type="InterPro" id="IPR023578">
    <property type="entry name" value="Ras_GEF_dom_sf"/>
</dbReference>
<dbReference type="InterPro" id="IPR036964">
    <property type="entry name" value="RASGEF_cat_dom_sf"/>
</dbReference>
<protein>
    <submittedName>
        <fullName evidence="6">RAS guanyl releasing protein 1 (Calcium and DAG-regulated)</fullName>
    </submittedName>
</protein>
<dbReference type="EMBL" id="MU826834">
    <property type="protein sequence ID" value="KAJ7372877.1"/>
    <property type="molecule type" value="Genomic_DNA"/>
</dbReference>
<keyword evidence="2" id="KW-0862">Zinc</keyword>
<accession>A0A9W9Z0K8</accession>
<dbReference type="Gene3D" id="3.30.60.20">
    <property type="match status" value="1"/>
</dbReference>
<dbReference type="GO" id="GO:0007264">
    <property type="term" value="P:small GTPase-mediated signal transduction"/>
    <property type="evidence" value="ECO:0007669"/>
    <property type="project" value="InterPro"/>
</dbReference>
<evidence type="ECO:0000313" key="7">
    <source>
        <dbReference type="Proteomes" id="UP001163046"/>
    </source>
</evidence>
<dbReference type="InterPro" id="IPR002219">
    <property type="entry name" value="PKC_DAG/PE"/>
</dbReference>
<dbReference type="InterPro" id="IPR011992">
    <property type="entry name" value="EF-hand-dom_pair"/>
</dbReference>
<name>A0A9W9Z0K8_9CNID</name>
<dbReference type="Proteomes" id="UP001163046">
    <property type="component" value="Unassembled WGS sequence"/>
</dbReference>
<dbReference type="PROSITE" id="PS00018">
    <property type="entry name" value="EF_HAND_1"/>
    <property type="match status" value="2"/>
</dbReference>
<keyword evidence="7" id="KW-1185">Reference proteome</keyword>
<sequence length="192" mass="21586">MIRLSNIMSRLLLTQTTPPPLQPNLELIKMLRVTLQPRLTDEELYELSLAREPRIHSHSSCASLGSVESSGEHSVMFADWAAGLLHTTPDPVMSERHVLSMVEAVFKIYDTNKDGSISVEEFDAIATNFPFIDSFGVLDVNSDGVISREEMKNYFMKANCQELSKGFSHNFQETTYFTPTFCDHCAGMLWGS</sequence>
<evidence type="ECO:0000313" key="6">
    <source>
        <dbReference type="EMBL" id="KAJ7372877.1"/>
    </source>
</evidence>
<evidence type="ECO:0000259" key="5">
    <source>
        <dbReference type="PROSITE" id="PS50222"/>
    </source>
</evidence>
<dbReference type="SUPFAM" id="SSF47473">
    <property type="entry name" value="EF-hand"/>
    <property type="match status" value="1"/>
</dbReference>
<dbReference type="Gene3D" id="1.10.840.10">
    <property type="entry name" value="Ras guanine-nucleotide exchange factors catalytic domain"/>
    <property type="match status" value="1"/>
</dbReference>
<organism evidence="6 7">
    <name type="scientific">Desmophyllum pertusum</name>
    <dbReference type="NCBI Taxonomy" id="174260"/>
    <lineage>
        <taxon>Eukaryota</taxon>
        <taxon>Metazoa</taxon>
        <taxon>Cnidaria</taxon>
        <taxon>Anthozoa</taxon>
        <taxon>Hexacorallia</taxon>
        <taxon>Scleractinia</taxon>
        <taxon>Caryophylliina</taxon>
        <taxon>Caryophylliidae</taxon>
        <taxon>Desmophyllum</taxon>
    </lineage>
</organism>
<dbReference type="OrthoDB" id="74314at2759"/>
<dbReference type="InterPro" id="IPR002048">
    <property type="entry name" value="EF_hand_dom"/>
</dbReference>
<gene>
    <name evidence="6" type="primary">RASGRP1_2</name>
    <name evidence="6" type="ORF">OS493_016804</name>
</gene>
<feature type="domain" description="EF-hand" evidence="5">
    <location>
        <begin position="97"/>
        <end position="132"/>
    </location>
</feature>
<comment type="caution">
    <text evidence="6">The sequence shown here is derived from an EMBL/GenBank/DDBJ whole genome shotgun (WGS) entry which is preliminary data.</text>
</comment>
<dbReference type="InterPro" id="IPR046349">
    <property type="entry name" value="C1-like_sf"/>
</dbReference>
<dbReference type="GO" id="GO:0005509">
    <property type="term" value="F:calcium ion binding"/>
    <property type="evidence" value="ECO:0007669"/>
    <property type="project" value="InterPro"/>
</dbReference>
<dbReference type="SMART" id="SM00054">
    <property type="entry name" value="EFh"/>
    <property type="match status" value="2"/>
</dbReference>
<keyword evidence="3" id="KW-0106">Calcium</keyword>
<evidence type="ECO:0000256" key="1">
    <source>
        <dbReference type="ARBA" id="ARBA00022723"/>
    </source>
</evidence>
<evidence type="ECO:0000259" key="4">
    <source>
        <dbReference type="PROSITE" id="PS50081"/>
    </source>
</evidence>
<dbReference type="PROSITE" id="PS50222">
    <property type="entry name" value="EF_HAND_2"/>
    <property type="match status" value="2"/>
</dbReference>
<dbReference type="GO" id="GO:0005085">
    <property type="term" value="F:guanyl-nucleotide exchange factor activity"/>
    <property type="evidence" value="ECO:0007669"/>
    <property type="project" value="InterPro"/>
</dbReference>
<dbReference type="CDD" id="cd00051">
    <property type="entry name" value="EFh"/>
    <property type="match status" value="1"/>
</dbReference>
<evidence type="ECO:0000256" key="2">
    <source>
        <dbReference type="ARBA" id="ARBA00022833"/>
    </source>
</evidence>
<dbReference type="Gene3D" id="1.10.238.10">
    <property type="entry name" value="EF-hand"/>
    <property type="match status" value="1"/>
</dbReference>
<dbReference type="AlphaFoldDB" id="A0A9W9Z0K8"/>
<keyword evidence="1" id="KW-0479">Metal-binding</keyword>
<dbReference type="Pfam" id="PF13499">
    <property type="entry name" value="EF-hand_7"/>
    <property type="match status" value="1"/>
</dbReference>
<dbReference type="PROSITE" id="PS50081">
    <property type="entry name" value="ZF_DAG_PE_2"/>
    <property type="match status" value="1"/>
</dbReference>
<dbReference type="SUPFAM" id="SSF57889">
    <property type="entry name" value="Cysteine-rich domain"/>
    <property type="match status" value="1"/>
</dbReference>
<dbReference type="InterPro" id="IPR018247">
    <property type="entry name" value="EF_Hand_1_Ca_BS"/>
</dbReference>
<reference evidence="6" key="1">
    <citation type="submission" date="2023-01" db="EMBL/GenBank/DDBJ databases">
        <title>Genome assembly of the deep-sea coral Lophelia pertusa.</title>
        <authorList>
            <person name="Herrera S."/>
            <person name="Cordes E."/>
        </authorList>
    </citation>
    <scope>NUCLEOTIDE SEQUENCE</scope>
    <source>
        <strain evidence="6">USNM1676648</strain>
        <tissue evidence="6">Polyp</tissue>
    </source>
</reference>